<evidence type="ECO:0000313" key="2">
    <source>
        <dbReference type="EMBL" id="EGF59281.1"/>
    </source>
</evidence>
<dbReference type="InterPro" id="IPR036737">
    <property type="entry name" value="OmpA-like_sf"/>
</dbReference>
<dbReference type="Gene3D" id="3.30.1330.60">
    <property type="entry name" value="OmpA-like domain"/>
    <property type="match status" value="1"/>
</dbReference>
<keyword evidence="1" id="KW-0732">Signal</keyword>
<sequence length="494" mass="55847">MKPILYYVRILSVLGCACCISQPGQAKDKSLKSNVLRLEYTNMKTERSGGGETLTVSFDVASTLRLGSQEIVYVYPSLVSFDGKIKREFAPLCISGKKRYRAVMRKKHLDGDMGTLPSVEKVYKFGSFKKSGTSFQETIPFERWMASGHLSLREEIYGCAECGKGINESDIPVAELKLFGPADYEYIFYTPEKVEIKCYEEEFDCKVTFKSAGHELLPDFGENREELTRLDKFISKGLQIKGAKLHEIHITGYASPEGGFIYNKHLAERRTHTLSYHILSKYPQLKKAPVYEAEGAGEDWQGLTDAIKASSMAYKDEILSAIQKYDTDVEREATIRSLGGGTVYAELLATVYPALRRTTFRMKFDVRPYTDEELEEVFATVPGCLSQYEMYKLAQQNVKCGKSPVGVYRKAYEQFALDPLAALNYASALLKYEKDADRALQILETVKSDSRSVYPMAVAYDMKGDWQKAEELLKEAWNLGDERAKDFQNGNNDK</sequence>
<name>F3PP76_9BACE</name>
<evidence type="ECO:0000256" key="1">
    <source>
        <dbReference type="SAM" id="SignalP"/>
    </source>
</evidence>
<dbReference type="Gene3D" id="1.25.40.10">
    <property type="entry name" value="Tetratricopeptide repeat domain"/>
    <property type="match status" value="1"/>
</dbReference>
<dbReference type="HOGENOM" id="CLU_026852_0_0_10"/>
<keyword evidence="3" id="KW-1185">Reference proteome</keyword>
<dbReference type="Proteomes" id="UP000003416">
    <property type="component" value="Unassembled WGS sequence"/>
</dbReference>
<dbReference type="EMBL" id="AFBN01000010">
    <property type="protein sequence ID" value="EGF59281.1"/>
    <property type="molecule type" value="Genomic_DNA"/>
</dbReference>
<protein>
    <submittedName>
        <fullName evidence="2">Conserved domain protein</fullName>
    </submittedName>
</protein>
<dbReference type="SUPFAM" id="SSF48452">
    <property type="entry name" value="TPR-like"/>
    <property type="match status" value="1"/>
</dbReference>
<accession>F3PP76</accession>
<dbReference type="RefSeq" id="WP_009123775.1">
    <property type="nucleotide sequence ID" value="NZ_GL882611.1"/>
</dbReference>
<dbReference type="GeneID" id="86048311"/>
<gene>
    <name evidence="2" type="ORF">HMPREF9446_00516</name>
</gene>
<dbReference type="STRING" id="763034.HMPREF9446_00516"/>
<feature type="chain" id="PRO_5003305748" evidence="1">
    <location>
        <begin position="27"/>
        <end position="494"/>
    </location>
</feature>
<dbReference type="AlphaFoldDB" id="F3PP76"/>
<comment type="caution">
    <text evidence="2">The sequence shown here is derived from an EMBL/GenBank/DDBJ whole genome shotgun (WGS) entry which is preliminary data.</text>
</comment>
<dbReference type="eggNOG" id="COG2885">
    <property type="taxonomic scope" value="Bacteria"/>
</dbReference>
<dbReference type="InterPro" id="IPR011990">
    <property type="entry name" value="TPR-like_helical_dom_sf"/>
</dbReference>
<organism evidence="2 3">
    <name type="scientific">Bacteroides fluxus YIT 12057</name>
    <dbReference type="NCBI Taxonomy" id="763034"/>
    <lineage>
        <taxon>Bacteria</taxon>
        <taxon>Pseudomonadati</taxon>
        <taxon>Bacteroidota</taxon>
        <taxon>Bacteroidia</taxon>
        <taxon>Bacteroidales</taxon>
        <taxon>Bacteroidaceae</taxon>
        <taxon>Bacteroides</taxon>
    </lineage>
</organism>
<reference evidence="2 3" key="1">
    <citation type="submission" date="2011-02" db="EMBL/GenBank/DDBJ databases">
        <authorList>
            <person name="Weinstock G."/>
            <person name="Sodergren E."/>
            <person name="Clifton S."/>
            <person name="Fulton L."/>
            <person name="Fulton B."/>
            <person name="Courtney L."/>
            <person name="Fronick C."/>
            <person name="Harrison M."/>
            <person name="Strong C."/>
            <person name="Farmer C."/>
            <person name="Delahaunty K."/>
            <person name="Markovic C."/>
            <person name="Hall O."/>
            <person name="Minx P."/>
            <person name="Tomlinson C."/>
            <person name="Mitreva M."/>
            <person name="Hou S."/>
            <person name="Chen J."/>
            <person name="Wollam A."/>
            <person name="Pepin K.H."/>
            <person name="Johnson M."/>
            <person name="Bhonagiri V."/>
            <person name="Zhang X."/>
            <person name="Suruliraj S."/>
            <person name="Warren W."/>
            <person name="Chinwalla A."/>
            <person name="Mardis E.R."/>
            <person name="Wilson R.K."/>
        </authorList>
    </citation>
    <scope>NUCLEOTIDE SEQUENCE [LARGE SCALE GENOMIC DNA]</scope>
    <source>
        <strain evidence="2 3">YIT 12057</strain>
    </source>
</reference>
<proteinExistence type="predicted"/>
<evidence type="ECO:0000313" key="3">
    <source>
        <dbReference type="Proteomes" id="UP000003416"/>
    </source>
</evidence>
<feature type="signal peptide" evidence="1">
    <location>
        <begin position="1"/>
        <end position="26"/>
    </location>
</feature>